<dbReference type="Gene3D" id="3.20.20.380">
    <property type="entry name" value="Copper homeostasis (CutC) domain"/>
    <property type="match status" value="1"/>
</dbReference>
<dbReference type="SUPFAM" id="SSF110395">
    <property type="entry name" value="CutC-like"/>
    <property type="match status" value="1"/>
</dbReference>
<dbReference type="GO" id="GO:0005737">
    <property type="term" value="C:cytoplasm"/>
    <property type="evidence" value="ECO:0007669"/>
    <property type="project" value="UniProtKB-SubCell"/>
</dbReference>
<evidence type="ECO:0000256" key="1">
    <source>
        <dbReference type="ARBA" id="ARBA00007768"/>
    </source>
</evidence>
<dbReference type="KEGG" id="cia:BEN51_00180"/>
<comment type="similarity">
    <text evidence="1 2">Belongs to the CutC family.</text>
</comment>
<dbReference type="Proteomes" id="UP000264883">
    <property type="component" value="Chromosome"/>
</dbReference>
<gene>
    <name evidence="2" type="primary">cutC</name>
    <name evidence="3" type="ORF">BEN51_00180</name>
</gene>
<sequence length="250" mass="27696">MGKIIEICCGSYYDALESYKGGAKRIELNSALYLGGLTPSLGSLKLTKENTDLKVICMVRPRAGGFTYNQKDIEVMFYDAEILMENGADGLAFGFLNEDATVNKNLTKKMVDLIHKYNGEAVFHRAFDCVKDPEKGIEELIEIGVDRLLTSGLKEKAWDGRDMIAHLQKRYGDRIEILAGSGINEKNAVELMKKTGIYQIHSSCKAWINDPTASAANVSYSYASVPNENKYDVVSMEKVKSLVKSVLNEG</sequence>
<accession>A0A343J8X2</accession>
<dbReference type="PANTHER" id="PTHR12598:SF0">
    <property type="entry name" value="COPPER HOMEOSTASIS PROTEIN CUTC HOMOLOG"/>
    <property type="match status" value="1"/>
</dbReference>
<comment type="caution">
    <text evidence="2">Once thought to be involved in copper homeostasis, experiments in E.coli have shown this is not the case.</text>
</comment>
<evidence type="ECO:0000313" key="3">
    <source>
        <dbReference type="EMBL" id="ASW41980.1"/>
    </source>
</evidence>
<proteinExistence type="inferred from homology"/>
<dbReference type="InterPro" id="IPR036822">
    <property type="entry name" value="CutC-like_dom_sf"/>
</dbReference>
<protein>
    <recommendedName>
        <fullName evidence="2">PF03932 family protein CutC</fullName>
    </recommendedName>
</protein>
<dbReference type="PANTHER" id="PTHR12598">
    <property type="entry name" value="COPPER HOMEOSTASIS PROTEIN CUTC"/>
    <property type="match status" value="1"/>
</dbReference>
<dbReference type="EMBL" id="CP016786">
    <property type="protein sequence ID" value="ASW41980.1"/>
    <property type="molecule type" value="Genomic_DNA"/>
</dbReference>
<name>A0A343J8X2_9CLOT</name>
<dbReference type="HAMAP" id="MF_00795">
    <property type="entry name" value="CutC"/>
    <property type="match status" value="1"/>
</dbReference>
<evidence type="ECO:0000313" key="4">
    <source>
        <dbReference type="Proteomes" id="UP000264883"/>
    </source>
</evidence>
<reference evidence="3 4" key="1">
    <citation type="submission" date="2016-08" db="EMBL/GenBank/DDBJ databases">
        <title>Complete Genome Sequence Of The Indigo Reducing Clostridium isatidis DSM15098.</title>
        <authorList>
            <person name="Little G.T."/>
            <person name="Minton N.P."/>
        </authorList>
    </citation>
    <scope>NUCLEOTIDE SEQUENCE [LARGE SCALE GENOMIC DNA]</scope>
    <source>
        <strain evidence="3 4">DSM 15098</strain>
    </source>
</reference>
<dbReference type="GO" id="GO:0005507">
    <property type="term" value="F:copper ion binding"/>
    <property type="evidence" value="ECO:0007669"/>
    <property type="project" value="TreeGrafter"/>
</dbReference>
<dbReference type="RefSeq" id="WP_119864113.1">
    <property type="nucleotide sequence ID" value="NZ_CP016786.1"/>
</dbReference>
<dbReference type="InterPro" id="IPR005627">
    <property type="entry name" value="CutC-like"/>
</dbReference>
<comment type="subcellular location">
    <subcellularLocation>
        <location evidence="2">Cytoplasm</location>
    </subcellularLocation>
</comment>
<keyword evidence="4" id="KW-1185">Reference proteome</keyword>
<dbReference type="OrthoDB" id="9815677at2"/>
<organism evidence="3 4">
    <name type="scientific">Clostridium isatidis</name>
    <dbReference type="NCBI Taxonomy" id="182773"/>
    <lineage>
        <taxon>Bacteria</taxon>
        <taxon>Bacillati</taxon>
        <taxon>Bacillota</taxon>
        <taxon>Clostridia</taxon>
        <taxon>Eubacteriales</taxon>
        <taxon>Clostridiaceae</taxon>
        <taxon>Clostridium</taxon>
    </lineage>
</organism>
<dbReference type="Pfam" id="PF03932">
    <property type="entry name" value="CutC"/>
    <property type="match status" value="1"/>
</dbReference>
<evidence type="ECO:0000256" key="2">
    <source>
        <dbReference type="HAMAP-Rule" id="MF_00795"/>
    </source>
</evidence>
<dbReference type="AlphaFoldDB" id="A0A343J8X2"/>
<keyword evidence="2" id="KW-0963">Cytoplasm</keyword>